<dbReference type="Gene3D" id="1.10.630.10">
    <property type="entry name" value="Cytochrome P450"/>
    <property type="match status" value="1"/>
</dbReference>
<evidence type="ECO:0000256" key="2">
    <source>
        <dbReference type="ARBA" id="ARBA00022617"/>
    </source>
</evidence>
<dbReference type="GO" id="GO:0004508">
    <property type="term" value="F:steroid 17-alpha-monooxygenase activity"/>
    <property type="evidence" value="ECO:0007669"/>
    <property type="project" value="TreeGrafter"/>
</dbReference>
<evidence type="ECO:0000256" key="3">
    <source>
        <dbReference type="ARBA" id="ARBA00022723"/>
    </source>
</evidence>
<dbReference type="PANTHER" id="PTHR24289:SF1">
    <property type="entry name" value="STEROID 17-ALPHA-HYDROXYLASE_17,20 LYASE"/>
    <property type="match status" value="1"/>
</dbReference>
<dbReference type="PANTHER" id="PTHR24289">
    <property type="entry name" value="STEROID 17-ALPHA-HYDROXYLASE/17,20 LYASE"/>
    <property type="match status" value="1"/>
</dbReference>
<dbReference type="PROSITE" id="PS00086">
    <property type="entry name" value="CYTOCHROME_P450"/>
    <property type="match status" value="1"/>
</dbReference>
<evidence type="ECO:0000256" key="1">
    <source>
        <dbReference type="ARBA" id="ARBA00010617"/>
    </source>
</evidence>
<evidence type="ECO:0000256" key="4">
    <source>
        <dbReference type="ARBA" id="ARBA00023002"/>
    </source>
</evidence>
<evidence type="ECO:0000256" key="6">
    <source>
        <dbReference type="ARBA" id="ARBA00023033"/>
    </source>
</evidence>
<dbReference type="InterPro" id="IPR017972">
    <property type="entry name" value="Cyt_P450_CS"/>
</dbReference>
<evidence type="ECO:0000256" key="7">
    <source>
        <dbReference type="PIRSR" id="PIRSR602401-1"/>
    </source>
</evidence>
<keyword evidence="5 7" id="KW-0408">Iron</keyword>
<keyword evidence="4 8" id="KW-0560">Oxidoreductase</keyword>
<dbReference type="GO" id="GO:0020037">
    <property type="term" value="F:heme binding"/>
    <property type="evidence" value="ECO:0007669"/>
    <property type="project" value="InterPro"/>
</dbReference>
<reference evidence="9" key="1">
    <citation type="submission" date="2014-12" db="EMBL/GenBank/DDBJ databases">
        <title>Insight into the proteome of Arion vulgaris.</title>
        <authorList>
            <person name="Aradska J."/>
            <person name="Bulat T."/>
            <person name="Smidak R."/>
            <person name="Sarate P."/>
            <person name="Gangsoo J."/>
            <person name="Sialana F."/>
            <person name="Bilban M."/>
            <person name="Lubec G."/>
        </authorList>
    </citation>
    <scope>NUCLEOTIDE SEQUENCE</scope>
    <source>
        <tissue evidence="9">Skin</tissue>
    </source>
</reference>
<comment type="similarity">
    <text evidence="1 8">Belongs to the cytochrome P450 family.</text>
</comment>
<evidence type="ECO:0000256" key="8">
    <source>
        <dbReference type="RuleBase" id="RU000461"/>
    </source>
</evidence>
<dbReference type="EMBL" id="HACG01023421">
    <property type="protein sequence ID" value="CEK70286.1"/>
    <property type="molecule type" value="Transcribed_RNA"/>
</dbReference>
<dbReference type="InterPro" id="IPR001128">
    <property type="entry name" value="Cyt_P450"/>
</dbReference>
<keyword evidence="2 7" id="KW-0349">Heme</keyword>
<dbReference type="InterPro" id="IPR002401">
    <property type="entry name" value="Cyt_P450_E_grp-I"/>
</dbReference>
<keyword evidence="3 7" id="KW-0479">Metal-binding</keyword>
<dbReference type="Pfam" id="PF00067">
    <property type="entry name" value="p450"/>
    <property type="match status" value="1"/>
</dbReference>
<evidence type="ECO:0000256" key="5">
    <source>
        <dbReference type="ARBA" id="ARBA00023004"/>
    </source>
</evidence>
<dbReference type="GO" id="GO:0005506">
    <property type="term" value="F:iron ion binding"/>
    <property type="evidence" value="ECO:0007669"/>
    <property type="project" value="InterPro"/>
</dbReference>
<gene>
    <name evidence="9" type="primary">ORF73542</name>
</gene>
<sequence length="304" mass="34982">MIKDINRLFNDTFGTGSARSMDFLPWLFSLQCQKYSQQLQAALKLRDDFWNQELQLLKKRRESDCIVQRIMSLISDPRGKQFDVLEVTAKEVFTNLILAGTDTTATALTCLLLVFLHHPNVQENMWTELRNQVGETRLAALTDRSHLPYVQAVLLELLRYTSHVPLAVPHYTTRDTSVLGIPVPKDMTVYINLWSLHHDSQDWPEPWTFKPERFLDDSGYLLPVNHPVRRKLMTFGAGRRVCLGEALAKNRLFLFATALVQHFKFVPGIDDITSGQLPALDPRTYEMGLVLHPQSFQLRAIDRH</sequence>
<evidence type="ECO:0000313" key="9">
    <source>
        <dbReference type="EMBL" id="CEK70286.1"/>
    </source>
</evidence>
<name>A0A0B6ZR23_9EUPU</name>
<dbReference type="InterPro" id="IPR036396">
    <property type="entry name" value="Cyt_P450_sf"/>
</dbReference>
<dbReference type="GO" id="GO:0042446">
    <property type="term" value="P:hormone biosynthetic process"/>
    <property type="evidence" value="ECO:0007669"/>
    <property type="project" value="TreeGrafter"/>
</dbReference>
<dbReference type="PRINTS" id="PR00385">
    <property type="entry name" value="P450"/>
</dbReference>
<accession>A0A0B6ZR23</accession>
<dbReference type="GO" id="GO:0042448">
    <property type="term" value="P:progesterone metabolic process"/>
    <property type="evidence" value="ECO:0007669"/>
    <property type="project" value="TreeGrafter"/>
</dbReference>
<dbReference type="AlphaFoldDB" id="A0A0B6ZR23"/>
<dbReference type="PRINTS" id="PR00463">
    <property type="entry name" value="EP450I"/>
</dbReference>
<dbReference type="SUPFAM" id="SSF48264">
    <property type="entry name" value="Cytochrome P450"/>
    <property type="match status" value="1"/>
</dbReference>
<feature type="binding site" description="axial binding residue" evidence="7">
    <location>
        <position position="242"/>
    </location>
    <ligand>
        <name>heme</name>
        <dbReference type="ChEBI" id="CHEBI:30413"/>
    </ligand>
    <ligandPart>
        <name>Fe</name>
        <dbReference type="ChEBI" id="CHEBI:18248"/>
    </ligandPart>
</feature>
<organism evidence="9">
    <name type="scientific">Arion vulgaris</name>
    <dbReference type="NCBI Taxonomy" id="1028688"/>
    <lineage>
        <taxon>Eukaryota</taxon>
        <taxon>Metazoa</taxon>
        <taxon>Spiralia</taxon>
        <taxon>Lophotrochozoa</taxon>
        <taxon>Mollusca</taxon>
        <taxon>Gastropoda</taxon>
        <taxon>Heterobranchia</taxon>
        <taxon>Euthyneura</taxon>
        <taxon>Panpulmonata</taxon>
        <taxon>Eupulmonata</taxon>
        <taxon>Stylommatophora</taxon>
        <taxon>Helicina</taxon>
        <taxon>Arionoidea</taxon>
        <taxon>Arionidae</taxon>
        <taxon>Arion</taxon>
    </lineage>
</organism>
<proteinExistence type="inferred from homology"/>
<keyword evidence="6 8" id="KW-0503">Monooxygenase</keyword>
<comment type="cofactor">
    <cofactor evidence="7">
        <name>heme</name>
        <dbReference type="ChEBI" id="CHEBI:30413"/>
    </cofactor>
</comment>
<protein>
    <submittedName>
        <fullName evidence="9">Uncharacterized protein</fullName>
    </submittedName>
</protein>